<protein>
    <submittedName>
        <fullName evidence="2">Uncharacterized protein</fullName>
    </submittedName>
</protein>
<reference evidence="2" key="1">
    <citation type="submission" date="2024-06" db="EMBL/GenBank/DDBJ databases">
        <title>Mesorhizobium karijinii sp. nov., a symbiont of the iconic Swainsona formosa from arid Australia.</title>
        <authorList>
            <person name="Hill Y.J."/>
            <person name="Watkin E.L.J."/>
            <person name="O'Hara G.W."/>
            <person name="Terpolilli J."/>
            <person name="Tye M.L."/>
            <person name="Kohlmeier M.G."/>
        </authorList>
    </citation>
    <scope>NUCLEOTIDE SEQUENCE</scope>
    <source>
        <strain evidence="2">WSM2240</strain>
    </source>
</reference>
<accession>A0AAU8CTK3</accession>
<dbReference type="AlphaFoldDB" id="A0AAU8CTK3"/>
<name>A0AAU8CTK3_9HYPH</name>
<organism evidence="2">
    <name type="scientific">Mesorhizobium sp. WSM2240</name>
    <dbReference type="NCBI Taxonomy" id="3228851"/>
    <lineage>
        <taxon>Bacteria</taxon>
        <taxon>Pseudomonadati</taxon>
        <taxon>Pseudomonadota</taxon>
        <taxon>Alphaproteobacteria</taxon>
        <taxon>Hyphomicrobiales</taxon>
        <taxon>Phyllobacteriaceae</taxon>
        <taxon>Mesorhizobium</taxon>
    </lineage>
</organism>
<proteinExistence type="predicted"/>
<feature type="region of interest" description="Disordered" evidence="1">
    <location>
        <begin position="28"/>
        <end position="49"/>
    </location>
</feature>
<gene>
    <name evidence="2" type="ORF">ABVK50_06545</name>
</gene>
<evidence type="ECO:0000313" key="2">
    <source>
        <dbReference type="EMBL" id="XCG50143.1"/>
    </source>
</evidence>
<evidence type="ECO:0000256" key="1">
    <source>
        <dbReference type="SAM" id="MobiDB-lite"/>
    </source>
</evidence>
<dbReference type="EMBL" id="CP159253">
    <property type="protein sequence ID" value="XCG50143.1"/>
    <property type="molecule type" value="Genomic_DNA"/>
</dbReference>
<dbReference type="RefSeq" id="WP_353642327.1">
    <property type="nucleotide sequence ID" value="NZ_CP159253.1"/>
</dbReference>
<sequence length="274" mass="29905">MLRQISEDVRVNLKDRLRDVRHVIRQSRHDHARNAALEAEGRNPPSSPAKGLEDLLGHAASVVDDAMSLAESLVPHERPASADAATVRSFDHYFRSNGRGASLDGERAFRRDMYYLAKAIAAKKTTGAPRIYEASLAAAHAAMRRLHGDLIAELDIAAEPDERVAVAAALCAALLIELVEHRPIRFVEHRPIRFNEGTQGGGRNLDLEIRFLAPLALACGLATIGADDLPAADMLEITMLAADVRHDRIVQAYGKTDRLGELTTVFAVLLAHLP</sequence>